<dbReference type="Gene3D" id="2.160.10.10">
    <property type="entry name" value="Hexapeptide repeat proteins"/>
    <property type="match status" value="1"/>
</dbReference>
<evidence type="ECO:0000256" key="1">
    <source>
        <dbReference type="ARBA" id="ARBA00007274"/>
    </source>
</evidence>
<dbReference type="EMBL" id="JBEPSH010000008">
    <property type="protein sequence ID" value="MET4578985.1"/>
    <property type="molecule type" value="Genomic_DNA"/>
</dbReference>
<proteinExistence type="inferred from homology"/>
<dbReference type="InterPro" id="IPR011004">
    <property type="entry name" value="Trimer_LpxA-like_sf"/>
</dbReference>
<comment type="caution">
    <text evidence="2">The sequence shown here is derived from an EMBL/GenBank/DDBJ whole genome shotgun (WGS) entry which is preliminary data.</text>
</comment>
<dbReference type="InterPro" id="IPR050179">
    <property type="entry name" value="Trans_hexapeptide_repeat"/>
</dbReference>
<evidence type="ECO:0000313" key="2">
    <source>
        <dbReference type="EMBL" id="MET4578985.1"/>
    </source>
</evidence>
<keyword evidence="3" id="KW-1185">Reference proteome</keyword>
<gene>
    <name evidence="2" type="ORF">ABIE13_004108</name>
</gene>
<dbReference type="PANTHER" id="PTHR43300">
    <property type="entry name" value="ACETYLTRANSFERASE"/>
    <property type="match status" value="1"/>
</dbReference>
<comment type="similarity">
    <text evidence="1">Belongs to the transferase hexapeptide repeat family.</text>
</comment>
<name>A0ABV2QEG1_9BURK</name>
<dbReference type="SUPFAM" id="SSF51161">
    <property type="entry name" value="Trimeric LpxA-like enzymes"/>
    <property type="match status" value="1"/>
</dbReference>
<organism evidence="2 3">
    <name type="scientific">Ottowia thiooxydans</name>
    <dbReference type="NCBI Taxonomy" id="219182"/>
    <lineage>
        <taxon>Bacteria</taxon>
        <taxon>Pseudomonadati</taxon>
        <taxon>Pseudomonadota</taxon>
        <taxon>Betaproteobacteria</taxon>
        <taxon>Burkholderiales</taxon>
        <taxon>Comamonadaceae</taxon>
        <taxon>Ottowia</taxon>
    </lineage>
</organism>
<reference evidence="2 3" key="1">
    <citation type="submission" date="2024-06" db="EMBL/GenBank/DDBJ databases">
        <title>Sorghum-associated microbial communities from plants grown in Nebraska, USA.</title>
        <authorList>
            <person name="Schachtman D."/>
        </authorList>
    </citation>
    <scope>NUCLEOTIDE SEQUENCE [LARGE SCALE GENOMIC DNA]</scope>
    <source>
        <strain evidence="2 3">2709</strain>
    </source>
</reference>
<dbReference type="RefSeq" id="WP_354446683.1">
    <property type="nucleotide sequence ID" value="NZ_JBEPSH010000008.1"/>
</dbReference>
<dbReference type="Proteomes" id="UP001549320">
    <property type="component" value="Unassembled WGS sequence"/>
</dbReference>
<protein>
    <submittedName>
        <fullName evidence="2">UDP-3-O-[3-hydroxymyristoyl] glucosamine N-acyltransferase</fullName>
    </submittedName>
</protein>
<sequence>MKGTDELDELVVYGARGTAELLIADLQEARKGRVRLRALVDDVNNGFQHPRLGVPVISSLRRREDFPNVPVLVSMSDVAVRTRIAMQLSDEDATLATVSPVGPGALASHPQIGVGSFFFSGTRIGPNIRTGVGVQVLGTLVAHDVTIGDFSNIGADASVYGHVEIADHVNIAPSAIVGNGSPGKPLKIGSGAILGVGAVVTRDVPAGARMVGNPAMTTQEWKQLRKLLSESSN</sequence>
<evidence type="ECO:0000313" key="3">
    <source>
        <dbReference type="Proteomes" id="UP001549320"/>
    </source>
</evidence>
<accession>A0ABV2QEG1</accession>